<proteinExistence type="predicted"/>
<dbReference type="EMBL" id="JANPWB010000003">
    <property type="protein sequence ID" value="KAJ1199032.1"/>
    <property type="molecule type" value="Genomic_DNA"/>
</dbReference>
<protein>
    <submittedName>
        <fullName evidence="1">Uncharacterized protein</fullName>
    </submittedName>
</protein>
<name>A0AAV7VE35_PLEWA</name>
<evidence type="ECO:0000313" key="1">
    <source>
        <dbReference type="EMBL" id="KAJ1199032.1"/>
    </source>
</evidence>
<dbReference type="Proteomes" id="UP001066276">
    <property type="component" value="Chromosome 2_1"/>
</dbReference>
<sequence length="129" mass="14560">MQNFALRQAQLLIAIFKRPNADPFLAAPSNVECGRNSIYDTRRWFGEVAVGERSDPNIAPVMFLHEIEIKVIYSLLPVSVFTVATRQAGAMSECKKKWGTSMICFEYEARNFYVHSDPTSLTSVSNSTY</sequence>
<organism evidence="1 2">
    <name type="scientific">Pleurodeles waltl</name>
    <name type="common">Iberian ribbed newt</name>
    <dbReference type="NCBI Taxonomy" id="8319"/>
    <lineage>
        <taxon>Eukaryota</taxon>
        <taxon>Metazoa</taxon>
        <taxon>Chordata</taxon>
        <taxon>Craniata</taxon>
        <taxon>Vertebrata</taxon>
        <taxon>Euteleostomi</taxon>
        <taxon>Amphibia</taxon>
        <taxon>Batrachia</taxon>
        <taxon>Caudata</taxon>
        <taxon>Salamandroidea</taxon>
        <taxon>Salamandridae</taxon>
        <taxon>Pleurodelinae</taxon>
        <taxon>Pleurodeles</taxon>
    </lineage>
</organism>
<comment type="caution">
    <text evidence="1">The sequence shown here is derived from an EMBL/GenBank/DDBJ whole genome shotgun (WGS) entry which is preliminary data.</text>
</comment>
<keyword evidence="2" id="KW-1185">Reference proteome</keyword>
<gene>
    <name evidence="1" type="ORF">NDU88_002870</name>
</gene>
<evidence type="ECO:0000313" key="2">
    <source>
        <dbReference type="Proteomes" id="UP001066276"/>
    </source>
</evidence>
<dbReference type="AlphaFoldDB" id="A0AAV7VE35"/>
<reference evidence="1" key="1">
    <citation type="journal article" date="2022" name="bioRxiv">
        <title>Sequencing and chromosome-scale assembly of the giantPleurodeles waltlgenome.</title>
        <authorList>
            <person name="Brown T."/>
            <person name="Elewa A."/>
            <person name="Iarovenko S."/>
            <person name="Subramanian E."/>
            <person name="Araus A.J."/>
            <person name="Petzold A."/>
            <person name="Susuki M."/>
            <person name="Suzuki K.-i.T."/>
            <person name="Hayashi T."/>
            <person name="Toyoda A."/>
            <person name="Oliveira C."/>
            <person name="Osipova E."/>
            <person name="Leigh N.D."/>
            <person name="Simon A."/>
            <person name="Yun M.H."/>
        </authorList>
    </citation>
    <scope>NUCLEOTIDE SEQUENCE</scope>
    <source>
        <strain evidence="1">20211129_DDA</strain>
        <tissue evidence="1">Liver</tissue>
    </source>
</reference>
<accession>A0AAV7VE35</accession>